<accession>A0A438DEX9</accession>
<comment type="subcellular location">
    <subcellularLocation>
        <location evidence="1">Cytoplasm</location>
    </subcellularLocation>
</comment>
<evidence type="ECO:0000313" key="4">
    <source>
        <dbReference type="EMBL" id="RVW34044.1"/>
    </source>
</evidence>
<feature type="compositionally biased region" description="Polar residues" evidence="3">
    <location>
        <begin position="17"/>
        <end position="36"/>
    </location>
</feature>
<dbReference type="AlphaFoldDB" id="A0A438DEX9"/>
<feature type="compositionally biased region" description="Polar residues" evidence="3">
    <location>
        <begin position="48"/>
        <end position="68"/>
    </location>
</feature>
<dbReference type="InterPro" id="IPR035979">
    <property type="entry name" value="RBD_domain_sf"/>
</dbReference>
<sequence>MWTKGRNYKKKEDRLTEQATQSSLAGKTDAVNNSKGIHNPKEKDGISKVNSPQSSGIMSGCNDQSTTKNLFPRADLNISTHSSDTLYQEDDDNALMRLEEVETGSSSSYTTEDEETNAVTGLDSPVTKVWDGRSNRNLAVSHIRHPLESSEGHMGKKTNKGACSYQTVLETTLAGKGHEKSEDSSDDSETELLGRVNSGAAASSSAPSISKSESRSFSVNTLQNSLLADSFLKLRCEVLGANIVKSGSRTFAVYSISVTDINNNSCPSKKVPGIVLYTFWFRHFEETASASQKNFQRYNLHLPPKHFSVNRHTSSQIPFQSSKHCQLTYIGKPAENSNKVLSFVGPLVNPLPSRRAHLGTESKEPPLQTKHNHLVDQGRLTEKGTTYSLWKSLLKNVESHLTIQAVTQILECKRMHLLWETWERKLKEEKVMGLLETSEVLSDAENDPSLPTEPTYAMYSFKMVDGSGGRLSGWPNRYYNWEWGDAFDDWLIEKIQLLRKGSVIASGIKRVEKRARERVSVREGESDGRSEGSGECQMGMRATKKVKARGVRNRAKKGGFGVESKWFDVEVREAERLGPNSIGSFMMGWRLVLGMQEPEFGKSSGKIVGGPFLWEMALKWVGVNGGVATPVGVLRQGNEATSKRWTPLRSSMGKSYAEAVVYSEEKAIAVARVELGKRDLSRSMGRWLSVWWGAGTPALRGKALLEFGSLAEAEKALKIGGFSCLGSPLNLQKWRPECGCLQEGNKRSEAWVRVLGLPVSMWERDTLKRIGDACGGFIDVDHQTEMLEDLQWARILVKIKQERLPNEMEIRTEDHRYVLSLWWELRPTVRKVRDEKGKGIMVSDGEDGVFGDGLTAGSGLGSGVGWAPGVVLGCLLTLAGCEEEVDRRGWVGGVKAGACLRPSNEEQRVVKNSMTDEALMEEALRYGTAPNYYGPLVCVPPSPPSYSYFSGRTPLGECYDRSGVGLDDSQRDLCLVGETVPEIRDWREASWEESELARFSQFLGSLQRA</sequence>
<dbReference type="Proteomes" id="UP000288805">
    <property type="component" value="Unassembled WGS sequence"/>
</dbReference>
<organism evidence="4 5">
    <name type="scientific">Vitis vinifera</name>
    <name type="common">Grape</name>
    <dbReference type="NCBI Taxonomy" id="29760"/>
    <lineage>
        <taxon>Eukaryota</taxon>
        <taxon>Viridiplantae</taxon>
        <taxon>Streptophyta</taxon>
        <taxon>Embryophyta</taxon>
        <taxon>Tracheophyta</taxon>
        <taxon>Spermatophyta</taxon>
        <taxon>Magnoliopsida</taxon>
        <taxon>eudicotyledons</taxon>
        <taxon>Gunneridae</taxon>
        <taxon>Pentapetalae</taxon>
        <taxon>rosids</taxon>
        <taxon>Vitales</taxon>
        <taxon>Vitaceae</taxon>
        <taxon>Viteae</taxon>
        <taxon>Vitis</taxon>
    </lineage>
</organism>
<comment type="caution">
    <text evidence="4">The sequence shown here is derived from an EMBL/GenBank/DDBJ whole genome shotgun (WGS) entry which is preliminary data.</text>
</comment>
<dbReference type="PANTHER" id="PTHR22999:SF28">
    <property type="entry name" value="PHOX (PX) DOMAIN-CONTAINING PROTEIN"/>
    <property type="match status" value="1"/>
</dbReference>
<dbReference type="SUPFAM" id="SSF54928">
    <property type="entry name" value="RNA-binding domain, RBD"/>
    <property type="match status" value="1"/>
</dbReference>
<protein>
    <submittedName>
        <fullName evidence="4">Uncharacterized protein</fullName>
    </submittedName>
</protein>
<evidence type="ECO:0000256" key="3">
    <source>
        <dbReference type="SAM" id="MobiDB-lite"/>
    </source>
</evidence>
<dbReference type="InterPro" id="IPR051837">
    <property type="entry name" value="SortingNexin/PXDomain-PKLike"/>
</dbReference>
<reference evidence="4 5" key="1">
    <citation type="journal article" date="2018" name="PLoS Genet.">
        <title>Population sequencing reveals clonal diversity and ancestral inbreeding in the grapevine cultivar Chardonnay.</title>
        <authorList>
            <person name="Roach M.J."/>
            <person name="Johnson D.L."/>
            <person name="Bohlmann J."/>
            <person name="van Vuuren H.J."/>
            <person name="Jones S.J."/>
            <person name="Pretorius I.S."/>
            <person name="Schmidt S.A."/>
            <person name="Borneman A.R."/>
        </authorList>
    </citation>
    <scope>NUCLEOTIDE SEQUENCE [LARGE SCALE GENOMIC DNA]</scope>
    <source>
        <strain evidence="5">cv. Chardonnay</strain>
        <tissue evidence="4">Leaf</tissue>
    </source>
</reference>
<dbReference type="GO" id="GO:0003676">
    <property type="term" value="F:nucleic acid binding"/>
    <property type="evidence" value="ECO:0007669"/>
    <property type="project" value="InterPro"/>
</dbReference>
<gene>
    <name evidence="4" type="ORF">CK203_099330</name>
</gene>
<proteinExistence type="predicted"/>
<feature type="region of interest" description="Disordered" evidence="3">
    <location>
        <begin position="1"/>
        <end position="68"/>
    </location>
</feature>
<evidence type="ECO:0000256" key="2">
    <source>
        <dbReference type="ARBA" id="ARBA00022490"/>
    </source>
</evidence>
<dbReference type="GO" id="GO:0005737">
    <property type="term" value="C:cytoplasm"/>
    <property type="evidence" value="ECO:0007669"/>
    <property type="project" value="UniProtKB-SubCell"/>
</dbReference>
<evidence type="ECO:0000256" key="1">
    <source>
        <dbReference type="ARBA" id="ARBA00004496"/>
    </source>
</evidence>
<keyword evidence="2" id="KW-0963">Cytoplasm</keyword>
<evidence type="ECO:0000313" key="5">
    <source>
        <dbReference type="Proteomes" id="UP000288805"/>
    </source>
</evidence>
<dbReference type="PANTHER" id="PTHR22999">
    <property type="entry name" value="PX SERINE/THREONINE KINASE PXK"/>
    <property type="match status" value="1"/>
</dbReference>
<dbReference type="EMBL" id="QGNW01001658">
    <property type="protein sequence ID" value="RVW34044.1"/>
    <property type="molecule type" value="Genomic_DNA"/>
</dbReference>
<name>A0A438DEX9_VITVI</name>